<name>A0A8X6M2D4_TRICU</name>
<feature type="non-terminal residue" evidence="7">
    <location>
        <position position="106"/>
    </location>
</feature>
<keyword evidence="3" id="KW-0547">Nucleotide-binding</keyword>
<dbReference type="GO" id="GO:0004674">
    <property type="term" value="F:protein serine/threonine kinase activity"/>
    <property type="evidence" value="ECO:0007669"/>
    <property type="project" value="UniProtKB-KW"/>
</dbReference>
<protein>
    <recommendedName>
        <fullName evidence="6">Protein kinase domain-containing protein</fullName>
    </recommendedName>
</protein>
<dbReference type="InterPro" id="IPR008271">
    <property type="entry name" value="Ser/Thr_kinase_AS"/>
</dbReference>
<proteinExistence type="predicted"/>
<dbReference type="SUPFAM" id="SSF56112">
    <property type="entry name" value="Protein kinase-like (PK-like)"/>
    <property type="match status" value="1"/>
</dbReference>
<evidence type="ECO:0000259" key="6">
    <source>
        <dbReference type="PROSITE" id="PS50011"/>
    </source>
</evidence>
<dbReference type="Proteomes" id="UP000887116">
    <property type="component" value="Unassembled WGS sequence"/>
</dbReference>
<evidence type="ECO:0000256" key="1">
    <source>
        <dbReference type="ARBA" id="ARBA00022527"/>
    </source>
</evidence>
<keyword evidence="1" id="KW-0723">Serine/threonine-protein kinase</keyword>
<evidence type="ECO:0000256" key="5">
    <source>
        <dbReference type="ARBA" id="ARBA00022840"/>
    </source>
</evidence>
<dbReference type="Pfam" id="PF00069">
    <property type="entry name" value="Pkinase"/>
    <property type="match status" value="1"/>
</dbReference>
<dbReference type="GO" id="GO:0005524">
    <property type="term" value="F:ATP binding"/>
    <property type="evidence" value="ECO:0007669"/>
    <property type="project" value="UniProtKB-KW"/>
</dbReference>
<accession>A0A8X6M2D4</accession>
<evidence type="ECO:0000313" key="7">
    <source>
        <dbReference type="EMBL" id="GFR30730.1"/>
    </source>
</evidence>
<organism evidence="7 8">
    <name type="scientific">Trichonephila clavata</name>
    <name type="common">Joro spider</name>
    <name type="synonym">Nephila clavata</name>
    <dbReference type="NCBI Taxonomy" id="2740835"/>
    <lineage>
        <taxon>Eukaryota</taxon>
        <taxon>Metazoa</taxon>
        <taxon>Ecdysozoa</taxon>
        <taxon>Arthropoda</taxon>
        <taxon>Chelicerata</taxon>
        <taxon>Arachnida</taxon>
        <taxon>Araneae</taxon>
        <taxon>Araneomorphae</taxon>
        <taxon>Entelegynae</taxon>
        <taxon>Araneoidea</taxon>
        <taxon>Nephilidae</taxon>
        <taxon>Trichonephila</taxon>
    </lineage>
</organism>
<evidence type="ECO:0000313" key="8">
    <source>
        <dbReference type="Proteomes" id="UP000887116"/>
    </source>
</evidence>
<gene>
    <name evidence="7" type="ORF">TNCT_61551</name>
</gene>
<sequence>DLSQQNQPTSFYLGEITLALQYLHAKGIIYRDLKPKNIILDSEVNEETSNEDICYFDSKYTSQLPLHSSDDSILRSNDPFEVLPHCLPRTSWFNCHVAWLSAEKTR</sequence>
<dbReference type="EMBL" id="BMAO01039336">
    <property type="protein sequence ID" value="GFR30730.1"/>
    <property type="molecule type" value="Genomic_DNA"/>
</dbReference>
<evidence type="ECO:0000256" key="4">
    <source>
        <dbReference type="ARBA" id="ARBA00022777"/>
    </source>
</evidence>
<dbReference type="PROSITE" id="PS00108">
    <property type="entry name" value="PROTEIN_KINASE_ST"/>
    <property type="match status" value="1"/>
</dbReference>
<evidence type="ECO:0000256" key="2">
    <source>
        <dbReference type="ARBA" id="ARBA00022679"/>
    </source>
</evidence>
<feature type="domain" description="Protein kinase" evidence="6">
    <location>
        <begin position="1"/>
        <end position="106"/>
    </location>
</feature>
<dbReference type="OrthoDB" id="354826at2759"/>
<feature type="non-terminal residue" evidence="7">
    <location>
        <position position="1"/>
    </location>
</feature>
<reference evidence="7" key="1">
    <citation type="submission" date="2020-07" db="EMBL/GenBank/DDBJ databases">
        <title>Multicomponent nature underlies the extraordinary mechanical properties of spider dragline silk.</title>
        <authorList>
            <person name="Kono N."/>
            <person name="Nakamura H."/>
            <person name="Mori M."/>
            <person name="Yoshida Y."/>
            <person name="Ohtoshi R."/>
            <person name="Malay A.D."/>
            <person name="Moran D.A.P."/>
            <person name="Tomita M."/>
            <person name="Numata K."/>
            <person name="Arakawa K."/>
        </authorList>
    </citation>
    <scope>NUCLEOTIDE SEQUENCE</scope>
</reference>
<dbReference type="PANTHER" id="PTHR24351">
    <property type="entry name" value="RIBOSOMAL PROTEIN S6 KINASE"/>
    <property type="match status" value="1"/>
</dbReference>
<keyword evidence="5" id="KW-0067">ATP-binding</keyword>
<dbReference type="AlphaFoldDB" id="A0A8X6M2D4"/>
<dbReference type="InterPro" id="IPR011009">
    <property type="entry name" value="Kinase-like_dom_sf"/>
</dbReference>
<keyword evidence="2" id="KW-0808">Transferase</keyword>
<keyword evidence="8" id="KW-1185">Reference proteome</keyword>
<dbReference type="Gene3D" id="1.10.510.10">
    <property type="entry name" value="Transferase(Phosphotransferase) domain 1"/>
    <property type="match status" value="1"/>
</dbReference>
<dbReference type="InterPro" id="IPR000719">
    <property type="entry name" value="Prot_kinase_dom"/>
</dbReference>
<comment type="caution">
    <text evidence="7">The sequence shown here is derived from an EMBL/GenBank/DDBJ whole genome shotgun (WGS) entry which is preliminary data.</text>
</comment>
<dbReference type="PROSITE" id="PS50011">
    <property type="entry name" value="PROTEIN_KINASE_DOM"/>
    <property type="match status" value="1"/>
</dbReference>
<keyword evidence="4" id="KW-0418">Kinase</keyword>
<evidence type="ECO:0000256" key="3">
    <source>
        <dbReference type="ARBA" id="ARBA00022741"/>
    </source>
</evidence>